<dbReference type="PROSITE" id="PS50287">
    <property type="entry name" value="SRCR_2"/>
    <property type="match status" value="3"/>
</dbReference>
<keyword evidence="4" id="KW-0677">Repeat</keyword>
<keyword evidence="6" id="KW-0472">Membrane</keyword>
<keyword evidence="3" id="KW-0732">Signal</keyword>
<dbReference type="FunFam" id="3.10.250.10:FF:000001">
    <property type="entry name" value="Lysyl oxidase 4 isoform X1"/>
    <property type="match status" value="1"/>
</dbReference>
<dbReference type="EMBL" id="MU826828">
    <property type="protein sequence ID" value="KAJ7374474.1"/>
    <property type="molecule type" value="Genomic_DNA"/>
</dbReference>
<organism evidence="13 14">
    <name type="scientific">Desmophyllum pertusum</name>
    <dbReference type="NCBI Taxonomy" id="174260"/>
    <lineage>
        <taxon>Eukaryota</taxon>
        <taxon>Metazoa</taxon>
        <taxon>Cnidaria</taxon>
        <taxon>Anthozoa</taxon>
        <taxon>Hexacorallia</taxon>
        <taxon>Scleractinia</taxon>
        <taxon>Caryophylliina</taxon>
        <taxon>Caryophylliidae</taxon>
        <taxon>Desmophyllum</taxon>
    </lineage>
</organism>
<dbReference type="Proteomes" id="UP001163046">
    <property type="component" value="Unassembled WGS sequence"/>
</dbReference>
<dbReference type="InterPro" id="IPR001190">
    <property type="entry name" value="SRCR"/>
</dbReference>
<comment type="caution">
    <text evidence="10">Lacks conserved residue(s) required for the propagation of feature annotation.</text>
</comment>
<feature type="domain" description="SRCR" evidence="12">
    <location>
        <begin position="212"/>
        <end position="310"/>
    </location>
</feature>
<dbReference type="Pfam" id="PF00530">
    <property type="entry name" value="SRCR"/>
    <property type="match status" value="3"/>
</dbReference>
<sequence>MGDVSLYGKLQWPLRQFRLYGLPSSAVSNCPSRDHATGAIWLSDVRCRGNESSLDQCPSSGWGRVEFHCRGHTSDACLVCYDPLYHNSEITVQLSGSEVPYAGRVKVRYQGVWGTLCGDDWKHHQTAEVLCRHLGYKGVELDFTLYNQREYFVNEVYDSAGPGPVWFNGDGCSGHEKTLSECNLRQERHCLSDDNLELICKVENVSANEFSVRLHGGNHSNEGRVEVFYGGLWGTVSTKKWDLTDAMVLCRQLGFTKAHSTYSKNAQNKRVIWFSGFECQGNEPTLGQCKHSLLARPSILTRSLLKFLCVVEMTRKANQVRQQLVSTSSGPPHSNNCNPAYQRTAIITNKTVTCHDIFNRGAKHWGACTYSDFKYSRTFSTSAPSTVAPPSKCPSTRCQNGGTCERVKNAWKCYCLGMFAGEYCAVYVGSNAVSIVLKMTLDQWKPDEFKRTLAEILTSHCRLNLCLYEIQNTKARNQKKPPSFQPDDVIILQGYPKAWQGMSLLNVTLAVKMPDDSSNTVIPHDILSQLIMKVAPEVHRRLGHGIAYIDRVEVVASATPEASGRNADEPHSTTVNKYALIVLGVLLGLCV</sequence>
<protein>
    <submittedName>
        <fullName evidence="13">Neurotrypsin</fullName>
    </submittedName>
</protein>
<evidence type="ECO:0000256" key="3">
    <source>
        <dbReference type="ARBA" id="ARBA00022729"/>
    </source>
</evidence>
<evidence type="ECO:0000313" key="14">
    <source>
        <dbReference type="Proteomes" id="UP001163046"/>
    </source>
</evidence>
<keyword evidence="9" id="KW-0245">EGF-like domain</keyword>
<keyword evidence="8" id="KW-0325">Glycoprotein</keyword>
<evidence type="ECO:0000256" key="5">
    <source>
        <dbReference type="ARBA" id="ARBA00022989"/>
    </source>
</evidence>
<dbReference type="PROSITE" id="PS00022">
    <property type="entry name" value="EGF_1"/>
    <property type="match status" value="1"/>
</dbReference>
<dbReference type="AlphaFoldDB" id="A0A9X0CV33"/>
<evidence type="ECO:0000256" key="2">
    <source>
        <dbReference type="ARBA" id="ARBA00022692"/>
    </source>
</evidence>
<dbReference type="SUPFAM" id="SSF57196">
    <property type="entry name" value="EGF/Laminin"/>
    <property type="match status" value="1"/>
</dbReference>
<reference evidence="13" key="1">
    <citation type="submission" date="2023-01" db="EMBL/GenBank/DDBJ databases">
        <title>Genome assembly of the deep-sea coral Lophelia pertusa.</title>
        <authorList>
            <person name="Herrera S."/>
            <person name="Cordes E."/>
        </authorList>
    </citation>
    <scope>NUCLEOTIDE SEQUENCE</scope>
    <source>
        <strain evidence="13">USNM1676648</strain>
        <tissue evidence="13">Polyp</tissue>
    </source>
</reference>
<evidence type="ECO:0000313" key="13">
    <source>
        <dbReference type="EMBL" id="KAJ7374474.1"/>
    </source>
</evidence>
<feature type="disulfide bond" evidence="9">
    <location>
        <begin position="415"/>
        <end position="424"/>
    </location>
</feature>
<accession>A0A9X0CV33</accession>
<dbReference type="SUPFAM" id="SSF56487">
    <property type="entry name" value="SRCR-like"/>
    <property type="match status" value="3"/>
</dbReference>
<feature type="domain" description="EGF-like" evidence="11">
    <location>
        <begin position="389"/>
        <end position="425"/>
    </location>
</feature>
<evidence type="ECO:0000256" key="7">
    <source>
        <dbReference type="ARBA" id="ARBA00023157"/>
    </source>
</evidence>
<proteinExistence type="predicted"/>
<feature type="disulfide bond" evidence="10">
    <location>
        <begin position="47"/>
        <end position="57"/>
    </location>
</feature>
<comment type="caution">
    <text evidence="13">The sequence shown here is derived from an EMBL/GenBank/DDBJ whole genome shotgun (WGS) entry which is preliminary data.</text>
</comment>
<feature type="disulfide bond" evidence="10">
    <location>
        <begin position="279"/>
        <end position="289"/>
    </location>
</feature>
<dbReference type="InterPro" id="IPR036772">
    <property type="entry name" value="SRCR-like_dom_sf"/>
</dbReference>
<feature type="disulfide bond" evidence="10">
    <location>
        <begin position="172"/>
        <end position="182"/>
    </location>
</feature>
<dbReference type="PRINTS" id="PR00258">
    <property type="entry name" value="SPERACTRCPTR"/>
</dbReference>
<dbReference type="PANTHER" id="PTHR48071">
    <property type="entry name" value="SRCR DOMAIN-CONTAINING PROTEIN"/>
    <property type="match status" value="1"/>
</dbReference>
<dbReference type="Pfam" id="PF26284">
    <property type="entry name" value="DUF8077"/>
    <property type="match status" value="1"/>
</dbReference>
<evidence type="ECO:0000259" key="11">
    <source>
        <dbReference type="PROSITE" id="PS50026"/>
    </source>
</evidence>
<evidence type="ECO:0000256" key="4">
    <source>
        <dbReference type="ARBA" id="ARBA00022737"/>
    </source>
</evidence>
<evidence type="ECO:0000256" key="9">
    <source>
        <dbReference type="PROSITE-ProRule" id="PRU00076"/>
    </source>
</evidence>
<name>A0A9X0CV33_9CNID</name>
<comment type="subcellular location">
    <subcellularLocation>
        <location evidence="1">Membrane</location>
        <topology evidence="1">Single-pass membrane protein</topology>
    </subcellularLocation>
</comment>
<feature type="domain" description="SRCR" evidence="12">
    <location>
        <begin position="37"/>
        <end position="81"/>
    </location>
</feature>
<dbReference type="SMART" id="SM00202">
    <property type="entry name" value="SR"/>
    <property type="match status" value="2"/>
</dbReference>
<gene>
    <name evidence="13" type="primary">PRSS12_1</name>
    <name evidence="13" type="ORF">OS493_007581</name>
</gene>
<evidence type="ECO:0000256" key="10">
    <source>
        <dbReference type="PROSITE-ProRule" id="PRU00196"/>
    </source>
</evidence>
<dbReference type="FunFam" id="3.10.250.10:FF:000016">
    <property type="entry name" value="Scavenger receptor cysteine-rich protein type 12"/>
    <property type="match status" value="1"/>
</dbReference>
<dbReference type="InterPro" id="IPR058390">
    <property type="entry name" value="DUF8077"/>
</dbReference>
<feature type="domain" description="SRCR" evidence="12">
    <location>
        <begin position="92"/>
        <end position="201"/>
    </location>
</feature>
<dbReference type="PANTHER" id="PTHR48071:SF18">
    <property type="entry name" value="DELETED IN MALIGNANT BRAIN TUMORS 1 PROTEIN-RELATED"/>
    <property type="match status" value="1"/>
</dbReference>
<evidence type="ECO:0000256" key="8">
    <source>
        <dbReference type="ARBA" id="ARBA00023180"/>
    </source>
</evidence>
<dbReference type="InterPro" id="IPR000742">
    <property type="entry name" value="EGF"/>
</dbReference>
<keyword evidence="5" id="KW-1133">Transmembrane helix</keyword>
<dbReference type="PROSITE" id="PS50026">
    <property type="entry name" value="EGF_3"/>
    <property type="match status" value="1"/>
</dbReference>
<dbReference type="GO" id="GO:0016020">
    <property type="term" value="C:membrane"/>
    <property type="evidence" value="ECO:0007669"/>
    <property type="project" value="UniProtKB-SubCell"/>
</dbReference>
<dbReference type="OrthoDB" id="5946501at2759"/>
<keyword evidence="2" id="KW-0812">Transmembrane</keyword>
<dbReference type="Gene3D" id="3.10.250.10">
    <property type="entry name" value="SRCR-like domain"/>
    <property type="match status" value="3"/>
</dbReference>
<keyword evidence="14" id="KW-1185">Reference proteome</keyword>
<evidence type="ECO:0000259" key="12">
    <source>
        <dbReference type="PROSITE" id="PS50287"/>
    </source>
</evidence>
<evidence type="ECO:0000256" key="6">
    <source>
        <dbReference type="ARBA" id="ARBA00023136"/>
    </source>
</evidence>
<evidence type="ECO:0000256" key="1">
    <source>
        <dbReference type="ARBA" id="ARBA00004167"/>
    </source>
</evidence>
<dbReference type="Gene3D" id="2.10.25.10">
    <property type="entry name" value="Laminin"/>
    <property type="match status" value="1"/>
</dbReference>
<keyword evidence="7 10" id="KW-1015">Disulfide bond</keyword>